<comment type="caution">
    <text evidence="3">The sequence shown here is derived from an EMBL/GenBank/DDBJ whole genome shotgun (WGS) entry which is preliminary data.</text>
</comment>
<dbReference type="SUPFAM" id="SSF69572">
    <property type="entry name" value="Activating enzymes of the ubiquitin-like proteins"/>
    <property type="match status" value="1"/>
</dbReference>
<dbReference type="GO" id="GO:0016779">
    <property type="term" value="F:nucleotidyltransferase activity"/>
    <property type="evidence" value="ECO:0007669"/>
    <property type="project" value="TreeGrafter"/>
</dbReference>
<dbReference type="Proteomes" id="UP000317422">
    <property type="component" value="Unassembled WGS sequence"/>
</dbReference>
<reference evidence="3 4" key="1">
    <citation type="submission" date="2019-06" db="EMBL/GenBank/DDBJ databases">
        <title>Sequencing the genomes of 1000 actinobacteria strains.</title>
        <authorList>
            <person name="Klenk H.-P."/>
        </authorList>
    </citation>
    <scope>NUCLEOTIDE SEQUENCE [LARGE SCALE GENOMIC DNA]</scope>
    <source>
        <strain evidence="3 4">DSM 45015</strain>
    </source>
</reference>
<dbReference type="InterPro" id="IPR029063">
    <property type="entry name" value="SAM-dependent_MTases_sf"/>
</dbReference>
<dbReference type="GO" id="GO:0008641">
    <property type="term" value="F:ubiquitin-like modifier activating enzyme activity"/>
    <property type="evidence" value="ECO:0007669"/>
    <property type="project" value="InterPro"/>
</dbReference>
<dbReference type="AlphaFoldDB" id="A0A543NHC8"/>
<dbReference type="SUPFAM" id="SSF53335">
    <property type="entry name" value="S-adenosyl-L-methionine-dependent methyltransferases"/>
    <property type="match status" value="1"/>
</dbReference>
<gene>
    <name evidence="3" type="ORF">FHX37_1152</name>
</gene>
<evidence type="ECO:0000259" key="1">
    <source>
        <dbReference type="Pfam" id="PF00899"/>
    </source>
</evidence>
<keyword evidence="4" id="KW-1185">Reference proteome</keyword>
<name>A0A543NHC8_9ACTN</name>
<dbReference type="Gene3D" id="3.40.50.150">
    <property type="entry name" value="Vaccinia Virus protein VP39"/>
    <property type="match status" value="1"/>
</dbReference>
<dbReference type="Gene3D" id="3.40.50.720">
    <property type="entry name" value="NAD(P)-binding Rossmann-like Domain"/>
    <property type="match status" value="1"/>
</dbReference>
<feature type="domain" description="Methyltransferase type 12" evidence="2">
    <location>
        <begin position="395"/>
        <end position="486"/>
    </location>
</feature>
<dbReference type="GO" id="GO:0004792">
    <property type="term" value="F:thiosulfate-cyanide sulfurtransferase activity"/>
    <property type="evidence" value="ECO:0007669"/>
    <property type="project" value="TreeGrafter"/>
</dbReference>
<organism evidence="3 4">
    <name type="scientific">Haloactinospora alba</name>
    <dbReference type="NCBI Taxonomy" id="405555"/>
    <lineage>
        <taxon>Bacteria</taxon>
        <taxon>Bacillati</taxon>
        <taxon>Actinomycetota</taxon>
        <taxon>Actinomycetes</taxon>
        <taxon>Streptosporangiales</taxon>
        <taxon>Nocardiopsidaceae</taxon>
        <taxon>Haloactinospora</taxon>
    </lineage>
</organism>
<dbReference type="OrthoDB" id="9204719at2"/>
<dbReference type="InterPro" id="IPR045886">
    <property type="entry name" value="ThiF/MoeB/HesA"/>
</dbReference>
<dbReference type="Pfam" id="PF08242">
    <property type="entry name" value="Methyltransf_12"/>
    <property type="match status" value="1"/>
</dbReference>
<evidence type="ECO:0000313" key="4">
    <source>
        <dbReference type="Proteomes" id="UP000317422"/>
    </source>
</evidence>
<dbReference type="InterPro" id="IPR035985">
    <property type="entry name" value="Ubiquitin-activating_enz"/>
</dbReference>
<proteinExistence type="predicted"/>
<dbReference type="PANTHER" id="PTHR10953:SF102">
    <property type="entry name" value="ADENYLYLTRANSFERASE AND SULFURTRANSFERASE MOCS3"/>
    <property type="match status" value="1"/>
</dbReference>
<evidence type="ECO:0000259" key="2">
    <source>
        <dbReference type="Pfam" id="PF08242"/>
    </source>
</evidence>
<accession>A0A543NHC8</accession>
<dbReference type="PANTHER" id="PTHR10953">
    <property type="entry name" value="UBIQUITIN-ACTIVATING ENZYME E1"/>
    <property type="match status" value="1"/>
</dbReference>
<dbReference type="Pfam" id="PF00899">
    <property type="entry name" value="ThiF"/>
    <property type="match status" value="1"/>
</dbReference>
<dbReference type="InterPro" id="IPR000594">
    <property type="entry name" value="ThiF_NAD_FAD-bd"/>
</dbReference>
<dbReference type="EMBL" id="VFQC01000001">
    <property type="protein sequence ID" value="TQN31255.1"/>
    <property type="molecule type" value="Genomic_DNA"/>
</dbReference>
<evidence type="ECO:0000313" key="3">
    <source>
        <dbReference type="EMBL" id="TQN31255.1"/>
    </source>
</evidence>
<sequence length="600" mass="66191">MRLWLPPYLSLRKIGDDLRVGTLPPLAWHFPEPPDFLLGLLQQCVEPIEREELVRKAAEESGWEWSEARTLIEDLEEARVLLPELSRDGRYDRHGLFYQLMGAGSDAQDTLASATVGLIGMGGIGTHLATHLAAAGVGGLVITDGDRVEHSNLTRQTLFRESDIGESKVDVAADRLKCLRSDIEITKIKRNFDDVSLAEQVAGKSDLILLSADRPNDVHFWAHQACTKVGIPFSASGYIEGHGSVGPLLYPPQTPCFSCIRENAESLPAEENSGSMLDRGNELNPTWQAPSFGPLNSLVASMQANDALRWLVGLPTATFGRRMLIDSRSYEVTWEDFLSEPSSCNICGSSAKSGTWSGIADQYSEERNDHSFNSILLDGLVPGLFDTQHLGHVADIGAGTGRLTELLVEKSTQVDAYEPSEEMFGILLDRMRSKNNLRLVEGGISSVSGVRDHYDALCCLNVLDHVSDLDLSISILEGSLRPGGRLVLSVPHPVKDRTGWKKSFGPGGWNYHGYLLDDYFEEGLCKKDREDRNGDVRLRGVTSHHRTVSRYLQAVLRCGMSIKDVIEPEPDIAHRENNPVLYDKSSRVPYFLVIVADSGN</sequence>
<protein>
    <submittedName>
        <fullName evidence="3">Bacteriocin biosynthesis cyclodehydratase domain-containing protein</fullName>
    </submittedName>
</protein>
<feature type="domain" description="THIF-type NAD/FAD binding fold" evidence="1">
    <location>
        <begin position="100"/>
        <end position="337"/>
    </location>
</feature>
<dbReference type="CDD" id="cd02440">
    <property type="entry name" value="AdoMet_MTases"/>
    <property type="match status" value="1"/>
</dbReference>
<dbReference type="InterPro" id="IPR013217">
    <property type="entry name" value="Methyltransf_12"/>
</dbReference>
<dbReference type="GO" id="GO:0005737">
    <property type="term" value="C:cytoplasm"/>
    <property type="evidence" value="ECO:0007669"/>
    <property type="project" value="TreeGrafter"/>
</dbReference>